<comment type="caution">
    <text evidence="2">The sequence shown here is derived from an EMBL/GenBank/DDBJ whole genome shotgun (WGS) entry which is preliminary data.</text>
</comment>
<accession>A0A841R532</accession>
<evidence type="ECO:0000313" key="2">
    <source>
        <dbReference type="EMBL" id="MBB6477888.1"/>
    </source>
</evidence>
<dbReference type="GO" id="GO:0030649">
    <property type="term" value="P:aminoglycoside antibiotic catabolic process"/>
    <property type="evidence" value="ECO:0007669"/>
    <property type="project" value="TreeGrafter"/>
</dbReference>
<dbReference type="OrthoDB" id="9768284at2"/>
<feature type="domain" description="N-acetyltransferase" evidence="1">
    <location>
        <begin position="1"/>
        <end position="148"/>
    </location>
</feature>
<dbReference type="RefSeq" id="WP_159822884.1">
    <property type="nucleotide sequence ID" value="NZ_CABWNB010000002.1"/>
</dbReference>
<name>A0A841R532_9FIRM</name>
<dbReference type="Pfam" id="PF13527">
    <property type="entry name" value="Acetyltransf_9"/>
    <property type="match status" value="1"/>
</dbReference>
<protein>
    <submittedName>
        <fullName evidence="2">Putative acetyltransferase</fullName>
    </submittedName>
</protein>
<dbReference type="PANTHER" id="PTHR37817">
    <property type="entry name" value="N-ACETYLTRANSFERASE EIS"/>
    <property type="match status" value="1"/>
</dbReference>
<dbReference type="PROSITE" id="PS51186">
    <property type="entry name" value="GNAT"/>
    <property type="match status" value="1"/>
</dbReference>
<evidence type="ECO:0000313" key="3">
    <source>
        <dbReference type="Proteomes" id="UP000591941"/>
    </source>
</evidence>
<dbReference type="InterPro" id="IPR000182">
    <property type="entry name" value="GNAT_dom"/>
</dbReference>
<dbReference type="Gene3D" id="3.30.1050.10">
    <property type="entry name" value="SCP2 sterol-binding domain"/>
    <property type="match status" value="1"/>
</dbReference>
<dbReference type="PANTHER" id="PTHR37817:SF1">
    <property type="entry name" value="N-ACETYLTRANSFERASE EIS"/>
    <property type="match status" value="1"/>
</dbReference>
<dbReference type="Pfam" id="PF17668">
    <property type="entry name" value="Acetyltransf_17"/>
    <property type="match status" value="1"/>
</dbReference>
<keyword evidence="3" id="KW-1185">Reference proteome</keyword>
<dbReference type="Proteomes" id="UP000591941">
    <property type="component" value="Unassembled WGS sequence"/>
</dbReference>
<dbReference type="InterPro" id="IPR025559">
    <property type="entry name" value="Eis_dom"/>
</dbReference>
<dbReference type="InterPro" id="IPR041380">
    <property type="entry name" value="Acetyltransf_17"/>
</dbReference>
<sequence>MIRTAQERDRAAVEALWDYHFEKRDEPFFPFYFQECYRPEETLLYTTETGLAAALHLRRYTLSIRGASVPVTYIVGLATHPAARGRGYAGALLQAALAEGNRLGRYANILMPSAAGFYIPRGWSLYCHQWRRRSAFESRAQAYALPAGDIHYEWLARESSVQPLVDLYRAAMAGVSGYAERDAETFARLVRGQLAEGYAVVAYEGAQPLGYVFFSRQDETLLVGEWISPTAAGDRALYQFIRQQAGEFKDWVRFAPLDDASYLTWPDGAEHIYTQNETFPFMMIRIADVAKFWSQIPAATAGALNVAVTLPEGATETYCVTAVNGISRVEPTQDAADVTTDIGTLGVMLIGRLTAGALARAGRLTGDAEAIALLDRLYPAQRVYINEWY</sequence>
<evidence type="ECO:0000259" key="1">
    <source>
        <dbReference type="PROSITE" id="PS51186"/>
    </source>
</evidence>
<dbReference type="GeneID" id="93486202"/>
<dbReference type="InterPro" id="IPR051554">
    <property type="entry name" value="Acetyltransferase_Eis"/>
</dbReference>
<dbReference type="SUPFAM" id="SSF55718">
    <property type="entry name" value="SCP-like"/>
    <property type="match status" value="1"/>
</dbReference>
<dbReference type="SUPFAM" id="SSF55729">
    <property type="entry name" value="Acyl-CoA N-acyltransferases (Nat)"/>
    <property type="match status" value="1"/>
</dbReference>
<gene>
    <name evidence="2" type="ORF">HNR45_000921</name>
</gene>
<dbReference type="EMBL" id="JACHHI010000003">
    <property type="protein sequence ID" value="MBB6477888.1"/>
    <property type="molecule type" value="Genomic_DNA"/>
</dbReference>
<dbReference type="InterPro" id="IPR036527">
    <property type="entry name" value="SCP2_sterol-bd_dom_sf"/>
</dbReference>
<dbReference type="Gene3D" id="3.40.630.30">
    <property type="match status" value="2"/>
</dbReference>
<proteinExistence type="predicted"/>
<dbReference type="InterPro" id="IPR016181">
    <property type="entry name" value="Acyl_CoA_acyltransferase"/>
</dbReference>
<dbReference type="AlphaFoldDB" id="A0A841R532"/>
<organism evidence="2 3">
    <name type="scientific">Negativicoccus succinicivorans</name>
    <dbReference type="NCBI Taxonomy" id="620903"/>
    <lineage>
        <taxon>Bacteria</taxon>
        <taxon>Bacillati</taxon>
        <taxon>Bacillota</taxon>
        <taxon>Negativicutes</taxon>
        <taxon>Veillonellales</taxon>
        <taxon>Veillonellaceae</taxon>
        <taxon>Negativicoccus</taxon>
    </lineage>
</organism>
<dbReference type="Pfam" id="PF13530">
    <property type="entry name" value="SCP2_2"/>
    <property type="match status" value="1"/>
</dbReference>
<keyword evidence="2" id="KW-0808">Transferase</keyword>
<dbReference type="GO" id="GO:0034069">
    <property type="term" value="F:aminoglycoside N-acetyltransferase activity"/>
    <property type="evidence" value="ECO:0007669"/>
    <property type="project" value="TreeGrafter"/>
</dbReference>
<reference evidence="2 3" key="1">
    <citation type="submission" date="2020-08" db="EMBL/GenBank/DDBJ databases">
        <title>Genomic Encyclopedia of Type Strains, Phase IV (KMG-IV): sequencing the most valuable type-strain genomes for metagenomic binning, comparative biology and taxonomic classification.</title>
        <authorList>
            <person name="Goeker M."/>
        </authorList>
    </citation>
    <scope>NUCLEOTIDE SEQUENCE [LARGE SCALE GENOMIC DNA]</scope>
    <source>
        <strain evidence="2 3">DSM 21255</strain>
    </source>
</reference>